<dbReference type="PIR" id="A96790">
    <property type="entry name" value="A96790"/>
</dbReference>
<dbReference type="AlphaFoldDB" id="Q9SGQ9"/>
<reference evidence="3" key="3">
    <citation type="submission" date="2000-06" db="EMBL/GenBank/DDBJ databases">
        <authorList>
            <person name="Cheuk R."/>
            <person name="Shinn P."/>
            <person name="Brooks S."/>
            <person name="Buehler E."/>
            <person name="Chao Q."/>
            <person name="Johnson-Hopson C."/>
            <person name="Khan S."/>
            <person name="Kim C."/>
            <person name="Altafi H."/>
            <person name="Bei B."/>
            <person name="Chin C."/>
            <person name="Chiou J."/>
            <person name="Choi E."/>
            <person name="Conn L."/>
            <person name="Conway A."/>
            <person name="Gonzalez A."/>
            <person name="Hansen N."/>
            <person name="Howing B."/>
            <person name="Koo T."/>
            <person name="Lam B."/>
            <person name="Lee J."/>
            <person name="Lenz C."/>
            <person name="Li J."/>
            <person name="Liu A."/>
            <person name="Liu J."/>
            <person name="Liu S."/>
            <person name="Mukharsky N."/>
            <person name="Nguyen M."/>
            <person name="Palm C."/>
            <person name="Pham P."/>
            <person name="Sakano H."/>
            <person name="Schwartz J."/>
            <person name="Southwick A."/>
            <person name="Thaveri A."/>
            <person name="Toriumi M."/>
            <person name="Vaysberg M."/>
            <person name="Yu G."/>
            <person name="Davis R."/>
            <person name="Federspiel N."/>
            <person name="Theologis A."/>
            <person name="Ecker J."/>
        </authorList>
    </citation>
    <scope>NUCLEOTIDE SEQUENCE</scope>
</reference>
<dbReference type="InterPro" id="IPR056698">
    <property type="entry name" value="DUF7796"/>
</dbReference>
<reference key="2">
    <citation type="journal article" date="2000" name="Nature">
        <title>Sequence and analysis of chromosome 1 of the plant Arabidopsis thaliana.</title>
        <authorList>
            <person name="Theologis A."/>
            <person name="Ecker J.R."/>
            <person name="Palm C.J."/>
            <person name="Federspiel N.A."/>
            <person name="Kaul S."/>
            <person name="White O."/>
            <person name="Alonso J."/>
            <person name="Altafi H."/>
            <person name="Araujo R."/>
            <person name="Bowman C.L."/>
            <person name="Brooks S.Y."/>
            <person name="Buehler E."/>
            <person name="Chan A."/>
            <person name="Chao Q."/>
            <person name="Chen H."/>
            <person name="Cheuk R.F."/>
            <person name="Chin C.W."/>
            <person name="Chung M.K."/>
            <person name="Conn L."/>
            <person name="Conway A.B."/>
            <person name="Conway A.R."/>
            <person name="Creasy T.H."/>
            <person name="Dewar K."/>
            <person name="Dunn P."/>
            <person name="Etgu P."/>
            <person name="Feldblyum T.V."/>
            <person name="Feng J."/>
            <person name="Fong B."/>
            <person name="Fujii C.Y."/>
            <person name="Gill J.E."/>
            <person name="Goldsmith A.D."/>
            <person name="Haas B."/>
            <person name="Hansen N.F."/>
            <person name="Hughes B."/>
            <person name="Huizar L."/>
            <person name="Hunter J.L."/>
            <person name="Jenkins J."/>
            <person name="Johnson-Hopson C."/>
            <person name="Khan S."/>
            <person name="Khaykin E."/>
            <person name="Kim C.J."/>
            <person name="Koo H.L."/>
            <person name="Kremenetskaia I."/>
            <person name="Kurtz D.B."/>
            <person name="Kwan A."/>
            <person name="Lam B."/>
            <person name="Langin-Hooper S."/>
            <person name="Lee A."/>
            <person name="Lee J.M."/>
            <person name="Lenz C.A."/>
            <person name="Li J.H."/>
            <person name="Li Y."/>
            <person name="Lin X."/>
            <person name="Liu S.X."/>
            <person name="Liu Z.A."/>
            <person name="Luros J.S."/>
            <person name="Maiti R."/>
            <person name="Marziali A."/>
            <person name="Militscher J."/>
            <person name="Miranda M."/>
            <person name="Nguyen M."/>
            <person name="Nierman W.C."/>
            <person name="Osborne B.I."/>
            <person name="Pai G."/>
            <person name="Peterson J."/>
            <person name="Pham P.K."/>
            <person name="Rizzo M."/>
            <person name="Rooney T."/>
            <person name="Rowley D."/>
            <person name="Sakano H."/>
            <person name="Salzberg S.L."/>
            <person name="Schwartz J.R."/>
            <person name="Shinn P."/>
            <person name="Southwick A.M."/>
            <person name="Sun H."/>
            <person name="Tallon L.J."/>
            <person name="Tambunga G."/>
            <person name="Toriumi M.J."/>
            <person name="Town C.D."/>
            <person name="Utterback T."/>
            <person name="Van Aken S."/>
            <person name="Vaysberg M."/>
            <person name="Vysotskaia V.S."/>
            <person name="Walker M."/>
            <person name="Wu D."/>
            <person name="Yu G."/>
            <person name="Fraser C.M."/>
            <person name="Venter J.C."/>
            <person name="Davis R.W."/>
        </authorList>
    </citation>
    <scope>NUCLEOTIDE SEQUENCE [LARGE SCALE GENOMIC DNA]</scope>
    <source>
        <strain>cv. Columbia</strain>
    </source>
</reference>
<reference evidence="3" key="1">
    <citation type="submission" date="1999-11" db="EMBL/GenBank/DDBJ databases">
        <title>Genomic sequence for Arabidopsis thaliana BAC T23E18 from chromosome I.</title>
        <authorList>
            <person name="Khan S."/>
            <person name="Brooks S."/>
            <person name="Buehler E."/>
            <person name="Chao Q."/>
            <person name="Johnson-Hopson C."/>
            <person name="Kim C."/>
            <person name="Shinn P."/>
            <person name="Altafi H."/>
            <person name="Bei Q."/>
            <person name="Chin C."/>
            <person name="Chiou J."/>
            <person name="Choi E."/>
            <person name="Conn L."/>
            <person name="Conway A."/>
            <person name="Gonzales A."/>
            <person name="Hansen N."/>
            <person name="Howng B."/>
            <person name="Koo T."/>
            <person name="Lam B."/>
            <person name="Lee J."/>
            <person name="Lenz C."/>
            <person name="Li J."/>
            <person name="Liu A."/>
            <person name="Liu K."/>
            <person name="Liu S."/>
            <person name="Mukharsky N."/>
            <person name="Nguyen M."/>
            <person name="Palm C."/>
            <person name="Pham P."/>
            <person name="Sakano H."/>
            <person name="Schwartz J."/>
            <person name="Southwick A."/>
            <person name="Thaveri A."/>
            <person name="Toriumi M."/>
            <person name="Vaysberg M."/>
            <person name="Yu G."/>
            <person name="Federspiel N.A."/>
            <person name="Theologis A."/>
            <person name="Ecker J.R."/>
        </authorList>
    </citation>
    <scope>NUCLEOTIDE SEQUENCE</scope>
</reference>
<sequence length="482" mass="54450">MSGGLTVTINVKTVTSIFSEEFIRIDYCNDRALKLFTKIRVTITYAAVMYVSRRISDVDRRLLLLLIIPSLTLLVLISFSSLSLDPFPTLAPLRNLIYTHTLTVTDFTVELSDSNPNDVIQAEEMENRRRRKREELVKSKIAVCLVGGARRFELTGPSIMEKILRVYPNADLFLNSPLDKNSFKLRLLKDAPRLAWVRIFEPKPINETEPMVRVLTPMNSPNGIKGLLQYFNLVEGCITMIKAYQNENNFTYDWIVRTRVDGYWADPLDPEYFIPGQYLVPPGSSYGGLNDRFGVGDLNTSTVALSRLSLIPDLDSAGLTHLNSESAFKAQLTTQRVPYVTKPLPFCIMTDRTYDFPPYRYGVPVAALSSRGPLNGAKCRPCTVACNGSCVAEVMGKLNKEWSWTEWENETVELCDAHGEWEKGWEKIFDETAGEKLALARKRVGGLDSRRCVEEFENMRGMAVKWEAPASEQICTLGLRPN</sequence>
<evidence type="ECO:0000259" key="2">
    <source>
        <dbReference type="Pfam" id="PF25072"/>
    </source>
</evidence>
<keyword evidence="1" id="KW-1133">Transmembrane helix</keyword>
<evidence type="ECO:0000256" key="1">
    <source>
        <dbReference type="SAM" id="Phobius"/>
    </source>
</evidence>
<accession>Q9SGQ9</accession>
<dbReference type="PhylomeDB" id="Q9SGQ9"/>
<dbReference type="EMBL" id="AC009978">
    <property type="protein sequence ID" value="AAF17639.1"/>
    <property type="molecule type" value="Genomic_DNA"/>
</dbReference>
<protein>
    <submittedName>
        <fullName evidence="3">T23E18.18</fullName>
    </submittedName>
</protein>
<keyword evidence="1" id="KW-0472">Membrane</keyword>
<dbReference type="PANTHER" id="PTHR35112">
    <property type="entry name" value="OS08G0360500 PROTEIN"/>
    <property type="match status" value="1"/>
</dbReference>
<dbReference type="TAIR" id="AT1G76250"/>
<reference evidence="3" key="4">
    <citation type="submission" date="2000-10" db="EMBL/GenBank/DDBJ databases">
        <authorList>
            <person name="Chao Q."/>
            <person name="Brooks S."/>
            <person name="Buehler E."/>
            <person name="Johnson-Hopson C."/>
            <person name="Khan S."/>
            <person name="Kim C."/>
            <person name="Shinn P."/>
            <person name="Altafi H."/>
            <person name="Bei B."/>
            <person name="Chin C."/>
            <person name="Chiou J."/>
            <person name="Choi E."/>
            <person name="Conn L."/>
            <person name="Conway A."/>
            <person name="Gonzalez A."/>
            <person name="Hansen N."/>
            <person name="Howing B."/>
            <person name="Koo T."/>
            <person name="Lam B."/>
            <person name="Lee J."/>
            <person name="Lenz C."/>
            <person name="Li J."/>
            <person name="Liu A."/>
            <person name="Liu J."/>
            <person name="Liu S."/>
            <person name="Mukharsky N."/>
            <person name="Nguyen M."/>
            <person name="Palm C."/>
            <person name="Pham P."/>
            <person name="Sakano H."/>
            <person name="Schwartz J."/>
            <person name="Southwick A."/>
            <person name="Thaveri A."/>
            <person name="Toriumi M."/>
            <person name="Vaysberg M."/>
            <person name="Yu G."/>
            <person name="Davis R."/>
            <person name="Federspiel N."/>
            <person name="Theologis A."/>
            <person name="Ecker J."/>
        </authorList>
    </citation>
    <scope>NUCLEOTIDE SEQUENCE</scope>
</reference>
<feature type="transmembrane region" description="Helical" evidence="1">
    <location>
        <begin position="62"/>
        <end position="84"/>
    </location>
</feature>
<name>Q9SGQ9_ARATH</name>
<proteinExistence type="predicted"/>
<organism evidence="3">
    <name type="scientific">Arabidopsis thaliana</name>
    <name type="common">Mouse-ear cress</name>
    <dbReference type="NCBI Taxonomy" id="3702"/>
    <lineage>
        <taxon>Eukaryota</taxon>
        <taxon>Viridiplantae</taxon>
        <taxon>Streptophyta</taxon>
        <taxon>Embryophyta</taxon>
        <taxon>Tracheophyta</taxon>
        <taxon>Spermatophyta</taxon>
        <taxon>Magnoliopsida</taxon>
        <taxon>eudicotyledons</taxon>
        <taxon>Gunneridae</taxon>
        <taxon>Pentapetalae</taxon>
        <taxon>rosids</taxon>
        <taxon>malvids</taxon>
        <taxon>Brassicales</taxon>
        <taxon>Brassicaceae</taxon>
        <taxon>Camelineae</taxon>
        <taxon>Arabidopsis</taxon>
    </lineage>
</organism>
<feature type="domain" description="DUF7796" evidence="2">
    <location>
        <begin position="138"/>
        <end position="480"/>
    </location>
</feature>
<dbReference type="Pfam" id="PF25072">
    <property type="entry name" value="DUF7796"/>
    <property type="match status" value="1"/>
</dbReference>
<evidence type="ECO:0000313" key="3">
    <source>
        <dbReference type="EMBL" id="AAF17639.1"/>
    </source>
</evidence>
<keyword evidence="1" id="KW-0812">Transmembrane</keyword>
<dbReference type="PANTHER" id="PTHR35112:SF1">
    <property type="entry name" value="RING_FYVE_PHD ZINC FINGER SUPERFAMILY PROTEIN"/>
    <property type="match status" value="1"/>
</dbReference>
<dbReference type="ExpressionAtlas" id="Q9SGQ9">
    <property type="expression patterns" value="baseline and differential"/>
</dbReference>